<comment type="caution">
    <text evidence="1">The sequence shown here is derived from an EMBL/GenBank/DDBJ whole genome shotgun (WGS) entry which is preliminary data.</text>
</comment>
<dbReference type="AlphaFoldDB" id="A0A7V8GKG4"/>
<proteinExistence type="predicted"/>
<feature type="non-terminal residue" evidence="1">
    <location>
        <position position="98"/>
    </location>
</feature>
<organism evidence="1 2">
    <name type="scientific">Pseudoxanthomonas broegbernensis</name>
    <dbReference type="NCBI Taxonomy" id="83619"/>
    <lineage>
        <taxon>Bacteria</taxon>
        <taxon>Pseudomonadati</taxon>
        <taxon>Pseudomonadota</taxon>
        <taxon>Gammaproteobacteria</taxon>
        <taxon>Lysobacterales</taxon>
        <taxon>Lysobacteraceae</taxon>
        <taxon>Pseudoxanthomonas</taxon>
    </lineage>
</organism>
<name>A0A7V8GKG4_9GAMM</name>
<evidence type="ECO:0000313" key="1">
    <source>
        <dbReference type="EMBL" id="KAF1684953.1"/>
    </source>
</evidence>
<sequence>MVFSCGAALPAGAQDHGLADREALRQQERERALRQREERGADVRLKRGVEAFERLPSRESPCFPIQRIVLEGEASERFGWALKAADPAGDPARGRCLG</sequence>
<evidence type="ECO:0000313" key="2">
    <source>
        <dbReference type="Proteomes" id="UP000462066"/>
    </source>
</evidence>
<protein>
    <submittedName>
        <fullName evidence="1">Uncharacterized protein</fullName>
    </submittedName>
</protein>
<dbReference type="Proteomes" id="UP000462066">
    <property type="component" value="Unassembled WGS sequence"/>
</dbReference>
<accession>A0A7V8GKG4</accession>
<gene>
    <name evidence="1" type="ORF">B1992_13595</name>
</gene>
<dbReference type="EMBL" id="MWIP01000019">
    <property type="protein sequence ID" value="KAF1684953.1"/>
    <property type="molecule type" value="Genomic_DNA"/>
</dbReference>
<keyword evidence="2" id="KW-1185">Reference proteome</keyword>
<reference evidence="1 2" key="1">
    <citation type="submission" date="2017-10" db="EMBL/GenBank/DDBJ databases">
        <title>Whole genome sequencing of Pseudoxanthomonas broegbernensis DSM 12573(T).</title>
        <authorList>
            <person name="Kumar S."/>
            <person name="Bansal K."/>
            <person name="Kaur A."/>
            <person name="Patil P."/>
            <person name="Sharma S."/>
            <person name="Patil P.B."/>
        </authorList>
    </citation>
    <scope>NUCLEOTIDE SEQUENCE [LARGE SCALE GENOMIC DNA]</scope>
    <source>
        <strain evidence="1 2">DSM 12573</strain>
    </source>
</reference>